<evidence type="ECO:0000313" key="2">
    <source>
        <dbReference type="EMBL" id="RTI15012.1"/>
    </source>
</evidence>
<evidence type="ECO:0000313" key="4">
    <source>
        <dbReference type="Proteomes" id="UP000288073"/>
    </source>
</evidence>
<gene>
    <name evidence="2" type="ORF">CSW23_09250</name>
    <name evidence="1" type="ORF">CSW37_08080</name>
</gene>
<evidence type="ECO:0000313" key="1">
    <source>
        <dbReference type="EMBL" id="RTH35466.1"/>
    </source>
</evidence>
<accession>A0A430SEK5</accession>
<organism evidence="1 3">
    <name type="scientific">Thermus scotoductus</name>
    <dbReference type="NCBI Taxonomy" id="37636"/>
    <lineage>
        <taxon>Bacteria</taxon>
        <taxon>Thermotogati</taxon>
        <taxon>Deinococcota</taxon>
        <taxon>Deinococci</taxon>
        <taxon>Thermales</taxon>
        <taxon>Thermaceae</taxon>
        <taxon>Thermus</taxon>
    </lineage>
</organism>
<reference evidence="3 4" key="1">
    <citation type="journal article" date="2019" name="Extremophiles">
        <title>Biogeography of thermophiles and predominance of Thermus scotoductus in domestic water heaters.</title>
        <authorList>
            <person name="Wilpiszeski R.L."/>
            <person name="Zhang Z."/>
            <person name="House C.H."/>
        </authorList>
    </citation>
    <scope>NUCLEOTIDE SEQUENCE [LARGE SCALE GENOMIC DNA]</scope>
    <source>
        <strain evidence="2 4">10_S10</strain>
        <strain evidence="1 3">24_S24</strain>
    </source>
</reference>
<proteinExistence type="predicted"/>
<feature type="non-terminal residue" evidence="1">
    <location>
        <position position="1"/>
    </location>
</feature>
<protein>
    <submittedName>
        <fullName evidence="1">Uncharacterized protein</fullName>
    </submittedName>
</protein>
<comment type="caution">
    <text evidence="1">The sequence shown here is derived from an EMBL/GenBank/DDBJ whole genome shotgun (WGS) entry which is preliminary data.</text>
</comment>
<name>A0A430SEK5_THESC</name>
<evidence type="ECO:0000313" key="3">
    <source>
        <dbReference type="Proteomes" id="UP000288051"/>
    </source>
</evidence>
<dbReference type="Proteomes" id="UP000288073">
    <property type="component" value="Unassembled WGS sequence"/>
</dbReference>
<dbReference type="EMBL" id="PEMN01000332">
    <property type="protein sequence ID" value="RTI15012.1"/>
    <property type="molecule type" value="Genomic_DNA"/>
</dbReference>
<dbReference type="AlphaFoldDB" id="A0A430SEK5"/>
<dbReference type="Proteomes" id="UP000288051">
    <property type="component" value="Unassembled WGS sequence"/>
</dbReference>
<dbReference type="EMBL" id="PELZ01000266">
    <property type="protein sequence ID" value="RTH35466.1"/>
    <property type="molecule type" value="Genomic_DNA"/>
</dbReference>
<sequence>LPPKAPPGSTYFLITQAAEQAFLKAALRGSVQARHGVLLLLPEGYFLYPGEKGRLALGKTPGLERALAMRGILLAHGLELKVVRGHQPLTL</sequence>